<comment type="caution">
    <text evidence="3">The sequence shown here is derived from an EMBL/GenBank/DDBJ whole genome shotgun (WGS) entry which is preliminary data.</text>
</comment>
<feature type="compositionally biased region" description="Polar residues" evidence="1">
    <location>
        <begin position="511"/>
        <end position="533"/>
    </location>
</feature>
<keyword evidence="4" id="KW-1185">Reference proteome</keyword>
<dbReference type="EMBL" id="PQIB02000008">
    <property type="protein sequence ID" value="RLN04613.1"/>
    <property type="molecule type" value="Genomic_DNA"/>
</dbReference>
<proteinExistence type="predicted"/>
<dbReference type="Proteomes" id="UP000275267">
    <property type="component" value="Unassembled WGS sequence"/>
</dbReference>
<feature type="compositionally biased region" description="Low complexity" evidence="1">
    <location>
        <begin position="586"/>
        <end position="600"/>
    </location>
</feature>
<evidence type="ECO:0000256" key="1">
    <source>
        <dbReference type="SAM" id="MobiDB-lite"/>
    </source>
</evidence>
<evidence type="ECO:0000313" key="3">
    <source>
        <dbReference type="EMBL" id="RLN04613.1"/>
    </source>
</evidence>
<name>A0A3L6RJQ3_PANMI</name>
<organism evidence="3 4">
    <name type="scientific">Panicum miliaceum</name>
    <name type="common">Proso millet</name>
    <name type="synonym">Broomcorn millet</name>
    <dbReference type="NCBI Taxonomy" id="4540"/>
    <lineage>
        <taxon>Eukaryota</taxon>
        <taxon>Viridiplantae</taxon>
        <taxon>Streptophyta</taxon>
        <taxon>Embryophyta</taxon>
        <taxon>Tracheophyta</taxon>
        <taxon>Spermatophyta</taxon>
        <taxon>Magnoliopsida</taxon>
        <taxon>Liliopsida</taxon>
        <taxon>Poales</taxon>
        <taxon>Poaceae</taxon>
        <taxon>PACMAD clade</taxon>
        <taxon>Panicoideae</taxon>
        <taxon>Panicodae</taxon>
        <taxon>Paniceae</taxon>
        <taxon>Panicinae</taxon>
        <taxon>Panicum</taxon>
        <taxon>Panicum sect. Panicum</taxon>
    </lineage>
</organism>
<feature type="compositionally biased region" description="Low complexity" evidence="1">
    <location>
        <begin position="415"/>
        <end position="428"/>
    </location>
</feature>
<dbReference type="AlphaFoldDB" id="A0A3L6RJQ3"/>
<feature type="region of interest" description="Disordered" evidence="1">
    <location>
        <begin position="378"/>
        <end position="437"/>
    </location>
</feature>
<dbReference type="STRING" id="4540.A0A3L6RJQ3"/>
<accession>A0A3L6RJQ3</accession>
<dbReference type="Pfam" id="PF04195">
    <property type="entry name" value="Transposase_28"/>
    <property type="match status" value="1"/>
</dbReference>
<reference evidence="4" key="1">
    <citation type="journal article" date="2019" name="Nat. Commun.">
        <title>The genome of broomcorn millet.</title>
        <authorList>
            <person name="Zou C."/>
            <person name="Miki D."/>
            <person name="Li D."/>
            <person name="Tang Q."/>
            <person name="Xiao L."/>
            <person name="Rajput S."/>
            <person name="Deng P."/>
            <person name="Jia W."/>
            <person name="Huang R."/>
            <person name="Zhang M."/>
            <person name="Sun Y."/>
            <person name="Hu J."/>
            <person name="Fu X."/>
            <person name="Schnable P.S."/>
            <person name="Li F."/>
            <person name="Zhang H."/>
            <person name="Feng B."/>
            <person name="Zhu X."/>
            <person name="Liu R."/>
            <person name="Schnable J.C."/>
            <person name="Zhu J.-K."/>
            <person name="Zhang H."/>
        </authorList>
    </citation>
    <scope>NUCLEOTIDE SEQUENCE [LARGE SCALE GENOMIC DNA]</scope>
</reference>
<feature type="region of interest" description="Disordered" evidence="1">
    <location>
        <begin position="498"/>
        <end position="533"/>
    </location>
</feature>
<protein>
    <recommendedName>
        <fullName evidence="2">Transposase (putative) gypsy type domain-containing protein</fullName>
    </recommendedName>
</protein>
<evidence type="ECO:0000259" key="2">
    <source>
        <dbReference type="Pfam" id="PF04195"/>
    </source>
</evidence>
<feature type="compositionally biased region" description="Low complexity" evidence="1">
    <location>
        <begin position="445"/>
        <end position="458"/>
    </location>
</feature>
<dbReference type="OrthoDB" id="618480at2759"/>
<dbReference type="PANTHER" id="PTHR33026">
    <property type="entry name" value="OS06G0360600 PROTEIN"/>
    <property type="match status" value="1"/>
</dbReference>
<feature type="region of interest" description="Disordered" evidence="1">
    <location>
        <begin position="445"/>
        <end position="464"/>
    </location>
</feature>
<dbReference type="InterPro" id="IPR007321">
    <property type="entry name" value="Transposase_28"/>
</dbReference>
<sequence>MNSTRMPHLLPDPNSMGIVPVLPLGMLPMPPLLPLALHACSSSLLAFTWYHGARPQSALFPSAGLKSRRVLDFGPSSVDAAGVARARGFVSPDIVLRAEEHSPVSRSVREVVTFLPFLLVELVPPFSPFFMVALEAYAIHLVHLTPNSILTLAIFTHVCEMFFGVSPSVELFRHFFSLCRSSSAAPDVGAVAQPKIVGECYFHIWQGRQDEFIPFQVTGKWEEWQKQWLYTEVDHASPFLRLPDVTPRKHSGWRERPELGAGWNPVLGRIASLRQAGLTSAMVAFDFFYHRLAPLQAHQYPAWFYTGDDDATWFARGAGSRVVEVALSHLMNMSTGNGDLTLALLPERVKPLCDDEARHAVLDTMPQTDARVLAPAPVQQEAETPGHGGVEPDAPVDQVAGAEGAGTQAPLSPSRAGRANRAAGGAADPRGKHPHSCPLVVEISASSLSSSPSSPPVSGDEGQGCSTAIAARLPSSRSPPPKRFQIGWRVSVLGSRWNASSRGASPAGKGSPTTVMTSSPMPASDPTSVVATTTDAEDQAPLPLAAHAPEAVPVEVPQPSMPAATPAGIVSSGASTDVSGDARHPAGASTALTGGASSALEGPSVAHSPGAPVA</sequence>
<gene>
    <name evidence="3" type="ORF">C2845_PM13G09650</name>
</gene>
<feature type="region of interest" description="Disordered" evidence="1">
    <location>
        <begin position="556"/>
        <end position="614"/>
    </location>
</feature>
<dbReference type="PANTHER" id="PTHR33026:SF7">
    <property type="entry name" value="OS03G0100275 PROTEIN"/>
    <property type="match status" value="1"/>
</dbReference>
<evidence type="ECO:0000313" key="4">
    <source>
        <dbReference type="Proteomes" id="UP000275267"/>
    </source>
</evidence>
<feature type="domain" description="Transposase (putative) gypsy type" evidence="2">
    <location>
        <begin position="112"/>
        <end position="180"/>
    </location>
</feature>